<dbReference type="InterPro" id="IPR004474">
    <property type="entry name" value="LytR_CpsA_psr"/>
</dbReference>
<keyword evidence="3" id="KW-1133">Transmembrane helix</keyword>
<keyword evidence="6" id="KW-1185">Reference proteome</keyword>
<protein>
    <submittedName>
        <fullName evidence="5">LCP family protein</fullName>
    </submittedName>
</protein>
<reference evidence="5 6" key="1">
    <citation type="journal article" date="2021" name="ISME Commun">
        <title>Automated analysis of genomic sequences facilitates high-throughput and comprehensive description of bacteria.</title>
        <authorList>
            <person name="Hitch T.C.A."/>
        </authorList>
    </citation>
    <scope>NUCLEOTIDE SEQUENCE [LARGE SCALE GENOMIC DNA]</scope>
    <source>
        <strain evidence="5 6">Sanger_23</strain>
    </source>
</reference>
<name>A0ABT2TP76_9FIRM</name>
<organism evidence="5 6">
    <name type="scientific">Blautia ammoniilytica</name>
    <dbReference type="NCBI Taxonomy" id="2981782"/>
    <lineage>
        <taxon>Bacteria</taxon>
        <taxon>Bacillati</taxon>
        <taxon>Bacillota</taxon>
        <taxon>Clostridia</taxon>
        <taxon>Lachnospirales</taxon>
        <taxon>Lachnospiraceae</taxon>
        <taxon>Blautia</taxon>
    </lineage>
</organism>
<dbReference type="Pfam" id="PF03816">
    <property type="entry name" value="LytR_cpsA_psr"/>
    <property type="match status" value="1"/>
</dbReference>
<evidence type="ECO:0000256" key="2">
    <source>
        <dbReference type="SAM" id="MobiDB-lite"/>
    </source>
</evidence>
<feature type="transmembrane region" description="Helical" evidence="3">
    <location>
        <begin position="72"/>
        <end position="89"/>
    </location>
</feature>
<feature type="compositionally biased region" description="Polar residues" evidence="2">
    <location>
        <begin position="487"/>
        <end position="502"/>
    </location>
</feature>
<dbReference type="RefSeq" id="WP_158420258.1">
    <property type="nucleotide sequence ID" value="NZ_JAOQJL010000002.1"/>
</dbReference>
<evidence type="ECO:0000313" key="6">
    <source>
        <dbReference type="Proteomes" id="UP001652409"/>
    </source>
</evidence>
<feature type="region of interest" description="Disordered" evidence="2">
    <location>
        <begin position="484"/>
        <end position="544"/>
    </location>
</feature>
<evidence type="ECO:0000256" key="1">
    <source>
        <dbReference type="ARBA" id="ARBA00006068"/>
    </source>
</evidence>
<proteinExistence type="inferred from homology"/>
<keyword evidence="3" id="KW-0472">Membrane</keyword>
<comment type="caution">
    <text evidence="5">The sequence shown here is derived from an EMBL/GenBank/DDBJ whole genome shotgun (WGS) entry which is preliminary data.</text>
</comment>
<dbReference type="PANTHER" id="PTHR33392:SF6">
    <property type="entry name" value="POLYISOPRENYL-TEICHOIC ACID--PEPTIDOGLYCAN TEICHOIC ACID TRANSFERASE TAGU"/>
    <property type="match status" value="1"/>
</dbReference>
<feature type="domain" description="Cell envelope-related transcriptional attenuator" evidence="4">
    <location>
        <begin position="252"/>
        <end position="397"/>
    </location>
</feature>
<dbReference type="Gene3D" id="3.40.630.190">
    <property type="entry name" value="LCP protein"/>
    <property type="match status" value="1"/>
</dbReference>
<comment type="similarity">
    <text evidence="1">Belongs to the LytR/CpsA/Psr (LCP) family.</text>
</comment>
<dbReference type="Gene3D" id="3.40.190.10">
    <property type="entry name" value="Periplasmic binding protein-like II"/>
    <property type="match status" value="1"/>
</dbReference>
<dbReference type="InterPro" id="IPR050922">
    <property type="entry name" value="LytR/CpsA/Psr_CW_biosynth"/>
</dbReference>
<evidence type="ECO:0000256" key="3">
    <source>
        <dbReference type="SAM" id="Phobius"/>
    </source>
</evidence>
<evidence type="ECO:0000313" key="5">
    <source>
        <dbReference type="EMBL" id="MCU6764030.1"/>
    </source>
</evidence>
<feature type="transmembrane region" description="Helical" evidence="3">
    <location>
        <begin position="12"/>
        <end position="33"/>
    </location>
</feature>
<evidence type="ECO:0000259" key="4">
    <source>
        <dbReference type="Pfam" id="PF03816"/>
    </source>
</evidence>
<keyword evidence="3" id="KW-0812">Transmembrane</keyword>
<sequence length="544" mass="59009">MNWKKKFDRVPGLVITVLLLVVSVIFMVMLARTKMIPDTYMIVAGVILLLFVVLTAALVWRMSNKIRFTVGALLGFVFIAILAIGGAYVNQTRTAITRISGEKTEITKISVYVKAEDTADSVDATKGDTYGILQALDRTNTDGAVAHLKSQFDTDVNTVEFPGLTELADGLLNGQVQALILNQAYVEVLSEMEGYTDIQSKIKEVGTVDVENVIAEKDEEPVKPVETAGGGKIYTIYISGIDTRGEMTASSRSDVNIVATINTETKQILLVSTPRDYFVPLSISNGAKDKLTHAGIYGIDVCMDTLGMLYDEDIHYYFRVNFGGFTKIIDALGGIDVDSDYEFDSRNILGWHYNKGVNHLDGESALVFARERYAFSEGDRQRGKNQMAVIKAVIAKAMSPDILKNYSSVIEGLDGCFGTNITYEEIAEILQDQLKNGGTWNVVTYSVNGTGAKEKPYSLSQPAYVMIPDETTVDKAKELMAKVRDGQTITQDEAASDTSTQDMGIPEDGPITPSPVPGQEGSSDAQEGTAADTAADTTTADSAA</sequence>
<gene>
    <name evidence="5" type="ORF">OCV61_01235</name>
</gene>
<feature type="transmembrane region" description="Helical" evidence="3">
    <location>
        <begin position="39"/>
        <end position="60"/>
    </location>
</feature>
<dbReference type="NCBIfam" id="TIGR00350">
    <property type="entry name" value="lytR_cpsA_psr"/>
    <property type="match status" value="1"/>
</dbReference>
<accession>A0ABT2TP76</accession>
<feature type="compositionally biased region" description="Low complexity" evidence="2">
    <location>
        <begin position="529"/>
        <end position="544"/>
    </location>
</feature>
<dbReference type="PANTHER" id="PTHR33392">
    <property type="entry name" value="POLYISOPRENYL-TEICHOIC ACID--PEPTIDOGLYCAN TEICHOIC ACID TRANSFERASE TAGU"/>
    <property type="match status" value="1"/>
</dbReference>
<dbReference type="Proteomes" id="UP001652409">
    <property type="component" value="Unassembled WGS sequence"/>
</dbReference>
<dbReference type="EMBL" id="JAOQJL010000002">
    <property type="protein sequence ID" value="MCU6764030.1"/>
    <property type="molecule type" value="Genomic_DNA"/>
</dbReference>